<evidence type="ECO:0000313" key="2">
    <source>
        <dbReference type="EMBL" id="RMX42490.1"/>
    </source>
</evidence>
<keyword evidence="3" id="KW-1185">Reference proteome</keyword>
<comment type="caution">
    <text evidence="2">The sequence shown here is derived from an EMBL/GenBank/DDBJ whole genome shotgun (WGS) entry which is preliminary data.</text>
</comment>
<evidence type="ECO:0000256" key="1">
    <source>
        <dbReference type="SAM" id="MobiDB-lite"/>
    </source>
</evidence>
<gene>
    <name evidence="2" type="ORF">pdam_00025049</name>
</gene>
<accession>A0A3M6TMA2</accession>
<organism evidence="2 3">
    <name type="scientific">Pocillopora damicornis</name>
    <name type="common">Cauliflower coral</name>
    <name type="synonym">Millepora damicornis</name>
    <dbReference type="NCBI Taxonomy" id="46731"/>
    <lineage>
        <taxon>Eukaryota</taxon>
        <taxon>Metazoa</taxon>
        <taxon>Cnidaria</taxon>
        <taxon>Anthozoa</taxon>
        <taxon>Hexacorallia</taxon>
        <taxon>Scleractinia</taxon>
        <taxon>Astrocoeniina</taxon>
        <taxon>Pocilloporidae</taxon>
        <taxon>Pocillopora</taxon>
    </lineage>
</organism>
<feature type="region of interest" description="Disordered" evidence="1">
    <location>
        <begin position="120"/>
        <end position="157"/>
    </location>
</feature>
<reference evidence="2 3" key="1">
    <citation type="journal article" date="2018" name="Sci. Rep.">
        <title>Comparative analysis of the Pocillopora damicornis genome highlights role of immune system in coral evolution.</title>
        <authorList>
            <person name="Cunning R."/>
            <person name="Bay R.A."/>
            <person name="Gillette P."/>
            <person name="Baker A.C."/>
            <person name="Traylor-Knowles N."/>
        </authorList>
    </citation>
    <scope>NUCLEOTIDE SEQUENCE [LARGE SCALE GENOMIC DNA]</scope>
    <source>
        <strain evidence="2">RSMAS</strain>
        <tissue evidence="2">Whole animal</tissue>
    </source>
</reference>
<evidence type="ECO:0000313" key="3">
    <source>
        <dbReference type="Proteomes" id="UP000275408"/>
    </source>
</evidence>
<sequence>MRDLALERAHTSAKVVTSGLKANLQAYERFHIGEKKYKCKSYDKWFNGVAIINEFMVMHVVLADEGTRSLGCIQWPREAAVCWPIRAKPNFMAVSKGGTGTWNLGRGTWDLGRETWEVGAGSWESPSPTSPSPTSPSPTSSSHTSQSPRPRPTFSHSLLRVDLENTVSKQITVKNYHQHNHCRSAAT</sequence>
<name>A0A3M6TMA2_POCDA</name>
<dbReference type="Proteomes" id="UP000275408">
    <property type="component" value="Unassembled WGS sequence"/>
</dbReference>
<dbReference type="AlphaFoldDB" id="A0A3M6TMA2"/>
<dbReference type="SUPFAM" id="SSF57667">
    <property type="entry name" value="beta-beta-alpha zinc fingers"/>
    <property type="match status" value="1"/>
</dbReference>
<protein>
    <submittedName>
        <fullName evidence="2">Uncharacterized protein</fullName>
    </submittedName>
</protein>
<dbReference type="InterPro" id="IPR036236">
    <property type="entry name" value="Znf_C2H2_sf"/>
</dbReference>
<dbReference type="EMBL" id="RCHS01003360">
    <property type="protein sequence ID" value="RMX42490.1"/>
    <property type="molecule type" value="Genomic_DNA"/>
</dbReference>
<feature type="compositionally biased region" description="Low complexity" evidence="1">
    <location>
        <begin position="137"/>
        <end position="148"/>
    </location>
</feature>
<proteinExistence type="predicted"/>